<dbReference type="Pfam" id="PF07732">
    <property type="entry name" value="Cu-oxidase_3"/>
    <property type="match status" value="1"/>
</dbReference>
<dbReference type="RefSeq" id="WP_093949186.1">
    <property type="nucleotide sequence ID" value="NZ_NMUL01000021.1"/>
</dbReference>
<dbReference type="InterPro" id="IPR013783">
    <property type="entry name" value="Ig-like_fold"/>
</dbReference>
<dbReference type="PANTHER" id="PTHR32208">
    <property type="entry name" value="SECRETED PROTEIN-RELATED"/>
    <property type="match status" value="1"/>
</dbReference>
<dbReference type="CDD" id="cd02851">
    <property type="entry name" value="E_set_GO_C"/>
    <property type="match status" value="1"/>
</dbReference>
<name>A0A229T3K1_9PSEU</name>
<dbReference type="Gene3D" id="2.60.40.10">
    <property type="entry name" value="Immunoglobulins"/>
    <property type="match status" value="1"/>
</dbReference>
<dbReference type="InterPro" id="IPR037293">
    <property type="entry name" value="Gal_Oxidase_central_sf"/>
</dbReference>
<dbReference type="OrthoDB" id="345021at2"/>
<dbReference type="AlphaFoldDB" id="A0A229T3K1"/>
<proteinExistence type="predicted"/>
<evidence type="ECO:0000313" key="8">
    <source>
        <dbReference type="EMBL" id="OXM65825.1"/>
    </source>
</evidence>
<evidence type="ECO:0000259" key="7">
    <source>
        <dbReference type="Pfam" id="PF09118"/>
    </source>
</evidence>
<dbReference type="Pfam" id="PF07250">
    <property type="entry name" value="Glyoxal_oxid_N"/>
    <property type="match status" value="2"/>
</dbReference>
<accession>A0A229T3K1</accession>
<evidence type="ECO:0000256" key="2">
    <source>
        <dbReference type="ARBA" id="ARBA00022729"/>
    </source>
</evidence>
<feature type="domain" description="Glyoxal oxidase N-terminal" evidence="4">
    <location>
        <begin position="552"/>
        <end position="691"/>
    </location>
</feature>
<feature type="domain" description="Galactose oxidase-like Early set" evidence="7">
    <location>
        <begin position="871"/>
        <end position="965"/>
    </location>
</feature>
<dbReference type="InterPro" id="IPR008972">
    <property type="entry name" value="Cupredoxin"/>
</dbReference>
<dbReference type="InterPro" id="IPR011706">
    <property type="entry name" value="Cu-oxidase_C"/>
</dbReference>
<dbReference type="Pfam" id="PF09118">
    <property type="entry name" value="GO-like_E_set"/>
    <property type="match status" value="1"/>
</dbReference>
<dbReference type="Proteomes" id="UP000215199">
    <property type="component" value="Unassembled WGS sequence"/>
</dbReference>
<dbReference type="InterPro" id="IPR011043">
    <property type="entry name" value="Gal_Oxase/kelch_b-propeller"/>
</dbReference>
<evidence type="ECO:0000259" key="4">
    <source>
        <dbReference type="Pfam" id="PF07250"/>
    </source>
</evidence>
<dbReference type="EMBL" id="NMUL01000021">
    <property type="protein sequence ID" value="OXM65825.1"/>
    <property type="molecule type" value="Genomic_DNA"/>
</dbReference>
<organism evidence="8 9">
    <name type="scientific">Amycolatopsis vastitatis</name>
    <dbReference type="NCBI Taxonomy" id="1905142"/>
    <lineage>
        <taxon>Bacteria</taxon>
        <taxon>Bacillati</taxon>
        <taxon>Actinomycetota</taxon>
        <taxon>Actinomycetes</taxon>
        <taxon>Pseudonocardiales</taxon>
        <taxon>Pseudonocardiaceae</taxon>
        <taxon>Amycolatopsis</taxon>
    </lineage>
</organism>
<evidence type="ECO:0000256" key="3">
    <source>
        <dbReference type="ARBA" id="ARBA00023002"/>
    </source>
</evidence>
<reference evidence="9" key="1">
    <citation type="submission" date="2017-07" db="EMBL/GenBank/DDBJ databases">
        <title>Comparative genome mining reveals phylogenetic distribution patterns of secondary metabolites in Amycolatopsis.</title>
        <authorList>
            <person name="Adamek M."/>
            <person name="Alanjary M."/>
            <person name="Sales-Ortells H."/>
            <person name="Goodfellow M."/>
            <person name="Bull A.T."/>
            <person name="Kalinowski J."/>
            <person name="Ziemert N."/>
        </authorList>
    </citation>
    <scope>NUCLEOTIDE SEQUENCE [LARGE SCALE GENOMIC DNA]</scope>
    <source>
        <strain evidence="9">H5</strain>
    </source>
</reference>
<dbReference type="SUPFAM" id="SSF50965">
    <property type="entry name" value="Galactose oxidase, central domain"/>
    <property type="match status" value="1"/>
</dbReference>
<dbReference type="InterPro" id="IPR006652">
    <property type="entry name" value="Kelch_1"/>
</dbReference>
<dbReference type="GO" id="GO:0005975">
    <property type="term" value="P:carbohydrate metabolic process"/>
    <property type="evidence" value="ECO:0007669"/>
    <property type="project" value="UniProtKB-ARBA"/>
</dbReference>
<dbReference type="SMART" id="SM00612">
    <property type="entry name" value="Kelch"/>
    <property type="match status" value="2"/>
</dbReference>
<dbReference type="PROSITE" id="PS00080">
    <property type="entry name" value="MULTICOPPER_OXIDASE2"/>
    <property type="match status" value="1"/>
</dbReference>
<dbReference type="InterPro" id="IPR014756">
    <property type="entry name" value="Ig_E-set"/>
</dbReference>
<dbReference type="Gene3D" id="2.60.40.420">
    <property type="entry name" value="Cupredoxins - blue copper proteins"/>
    <property type="match status" value="3"/>
</dbReference>
<keyword evidence="2" id="KW-0732">Signal</keyword>
<evidence type="ECO:0000259" key="5">
    <source>
        <dbReference type="Pfam" id="PF07731"/>
    </source>
</evidence>
<dbReference type="InterPro" id="IPR015202">
    <property type="entry name" value="GO-like_E_set"/>
</dbReference>
<keyword evidence="9" id="KW-1185">Reference proteome</keyword>
<dbReference type="GO" id="GO:0005507">
    <property type="term" value="F:copper ion binding"/>
    <property type="evidence" value="ECO:0007669"/>
    <property type="project" value="InterPro"/>
</dbReference>
<keyword evidence="3" id="KW-0560">Oxidoreductase</keyword>
<dbReference type="InterPro" id="IPR002355">
    <property type="entry name" value="Cu_oxidase_Cu_BS"/>
</dbReference>
<dbReference type="GO" id="GO:0016491">
    <property type="term" value="F:oxidoreductase activity"/>
    <property type="evidence" value="ECO:0007669"/>
    <property type="project" value="UniProtKB-KW"/>
</dbReference>
<dbReference type="Pfam" id="PF07731">
    <property type="entry name" value="Cu-oxidase_2"/>
    <property type="match status" value="1"/>
</dbReference>
<dbReference type="SUPFAM" id="SSF49503">
    <property type="entry name" value="Cupredoxins"/>
    <property type="match status" value="3"/>
</dbReference>
<dbReference type="InterPro" id="IPR009880">
    <property type="entry name" value="Glyoxal_oxidase_N"/>
</dbReference>
<protein>
    <recommendedName>
        <fullName evidence="10">Copper oxidase</fullName>
    </recommendedName>
</protein>
<dbReference type="Gene3D" id="2.130.10.80">
    <property type="entry name" value="Galactose oxidase/kelch, beta-propeller"/>
    <property type="match status" value="1"/>
</dbReference>
<gene>
    <name evidence="8" type="ORF">CF165_20730</name>
</gene>
<feature type="domain" description="Plastocyanin-like" evidence="6">
    <location>
        <begin position="88"/>
        <end position="195"/>
    </location>
</feature>
<dbReference type="InterPro" id="IPR011707">
    <property type="entry name" value="Cu-oxidase-like_N"/>
</dbReference>
<evidence type="ECO:0000259" key="6">
    <source>
        <dbReference type="Pfam" id="PF07732"/>
    </source>
</evidence>
<sequence length="973" mass="104248">MANRDVYLRIEPVMGYSPLAPAEDCCSRDYGKDCLRGPGHEIGRVKPEEIFASTLDALVYRQYHDAAYTQPVTDPLVPADANEPPWDRRVPGTVLWADVGDRLAVHVVNADPADCHSLHLHGLHYGADSDGAWPLGVQGKDGTRSDDIHPGGSWTYHFTAGRDTVGVWAFHDHHQQVQRWINRGLFGALIVRDPAAPPADHEIPLFVHQLAGDVAQDGFESPVLDGGARYSHPFGTAAQSYPYHCKIHGVTMSGTVVVSGGAPAAVNVVIGDNFFEPASVAVAPGGTVTWFNSGHHEHIVFAGGGGASSFCLNGRSYVGNTPTIEAEPGQRLRWYLLNLDVGDTWHNFHPHAARWKLPSPPGGATDVHPLSPVEGFTVDTVVPEPVRLPDFAAAEPATAGARQVPVRGDFLFHCHLEEHMMLGLAGLVRARQRIWVTADSLDRLPFELPYDDGDCCADVGGTLDCGPGASPQWHETMPGMGTMAGMGDMPGMGDAPGVDEVIATAAVQGAWELLACDSVTLAVHFALLHTGKILIFSGSGNYPPRHDSHTYGSVLWDYRSGRFTPVPISYDTFCCGQATLPDGDLIAAGGTKNYDNPWEGLPDAAVFDVRAEQWVNVAAMADGRWYPTLVSLADGTAIAFSGTNAAGTGLNEVPEVFDPGTRTWHATRALRVPGYPLYPHLFLLRDGRLFFTGASLGNTGIGGELLDLGTGTHTPVPGLTAAGSRDQAASVLLPPVQDQKVLVTGGLGAGGVVANADIADLAAANPAYTPTAPMNHGRTRLNAVILPDRTVFVSGGGSEGEARPVLESEIYDPQSGTWTVTATATVPRLYHSVALLLPDGRVATAGSNPDRGDDELRIEIYHPPYLFRGRRPFIEEAPGTASYGGQFTLRTPNARDIRWVQLIRPMATTHSTDSQQRLLDLPFTVTALDELTVTVPDEPNLAPPGWWMLSIVDTRRRPSDAEWVQLSGAGSPR</sequence>
<dbReference type="SUPFAM" id="SSF81296">
    <property type="entry name" value="E set domains"/>
    <property type="match status" value="1"/>
</dbReference>
<comment type="caution">
    <text evidence="8">The sequence shown here is derived from an EMBL/GenBank/DDBJ whole genome shotgun (WGS) entry which is preliminary data.</text>
</comment>
<dbReference type="PANTHER" id="PTHR32208:SF21">
    <property type="entry name" value="LOW QUALITY PROTEIN: ALDEHYDE OXIDASE GLOX-LIKE"/>
    <property type="match status" value="1"/>
</dbReference>
<feature type="domain" description="Glyoxal oxidase N-terminal" evidence="4">
    <location>
        <begin position="772"/>
        <end position="865"/>
    </location>
</feature>
<keyword evidence="1" id="KW-0479">Metal-binding</keyword>
<evidence type="ECO:0000256" key="1">
    <source>
        <dbReference type="ARBA" id="ARBA00022723"/>
    </source>
</evidence>
<evidence type="ECO:0000313" key="9">
    <source>
        <dbReference type="Proteomes" id="UP000215199"/>
    </source>
</evidence>
<feature type="domain" description="Plastocyanin-like" evidence="5">
    <location>
        <begin position="309"/>
        <end position="429"/>
    </location>
</feature>
<evidence type="ECO:0008006" key="10">
    <source>
        <dbReference type="Google" id="ProtNLM"/>
    </source>
</evidence>